<name>A0A9W6YZ70_AMBMO</name>
<dbReference type="InterPro" id="IPR038605">
    <property type="entry name" value="Pba1_sf"/>
</dbReference>
<dbReference type="Gene3D" id="3.40.50.12120">
    <property type="entry name" value="POC1 chaperone"/>
    <property type="match status" value="1"/>
</dbReference>
<evidence type="ECO:0000313" key="1">
    <source>
        <dbReference type="EMBL" id="GMG34142.1"/>
    </source>
</evidence>
<proteinExistence type="predicted"/>
<dbReference type="OrthoDB" id="3980818at2759"/>
<dbReference type="EMBL" id="BSXU01002086">
    <property type="protein sequence ID" value="GMG34142.1"/>
    <property type="molecule type" value="Genomic_DNA"/>
</dbReference>
<dbReference type="Proteomes" id="UP001165063">
    <property type="component" value="Unassembled WGS sequence"/>
</dbReference>
<keyword evidence="2" id="KW-1185">Reference proteome</keyword>
<sequence length="297" mass="33047">MLRPFQEFSTPRHILQDNQFDTSEQEILQEQEPIIPEIKIDHHIKTDSDVLIVIPQALDLVAQSLMAIGGKQVKHLSTISVRFPELDTQKRKQEKGSTDEEFDDEEQLYKSSASYYLAKQDEKAIKLYQIENGQGAKINFLTIPIFKSKLIYNLLSNTIFGGYNIKQLVTLGTGELNSNETINVLASSSEVLKKAITKAGLISQIPTFKPPHFITGPIGSIVSGSVFQGVDNLTFVAAAEGAFHLDLERVNNDSFIDLGTVLADYLKLDGGDHKFVKIVEQKLKYKKAGSADSSLYL</sequence>
<protein>
    <submittedName>
        <fullName evidence="1">Unnamed protein product</fullName>
    </submittedName>
</protein>
<reference evidence="1" key="1">
    <citation type="submission" date="2023-04" db="EMBL/GenBank/DDBJ databases">
        <title>Ambrosiozyma monospora NBRC 1965.</title>
        <authorList>
            <person name="Ichikawa N."/>
            <person name="Sato H."/>
            <person name="Tonouchi N."/>
        </authorList>
    </citation>
    <scope>NUCLEOTIDE SEQUENCE</scope>
    <source>
        <strain evidence="1">NBRC 1965</strain>
    </source>
</reference>
<organism evidence="1 2">
    <name type="scientific">Ambrosiozyma monospora</name>
    <name type="common">Yeast</name>
    <name type="synonym">Endomycopsis monosporus</name>
    <dbReference type="NCBI Taxonomy" id="43982"/>
    <lineage>
        <taxon>Eukaryota</taxon>
        <taxon>Fungi</taxon>
        <taxon>Dikarya</taxon>
        <taxon>Ascomycota</taxon>
        <taxon>Saccharomycotina</taxon>
        <taxon>Pichiomycetes</taxon>
        <taxon>Pichiales</taxon>
        <taxon>Pichiaceae</taxon>
        <taxon>Ambrosiozyma</taxon>
    </lineage>
</organism>
<dbReference type="AlphaFoldDB" id="A0A9W6YZ70"/>
<gene>
    <name evidence="1" type="ORF">Amon01_000437700</name>
</gene>
<comment type="caution">
    <text evidence="1">The sequence shown here is derived from an EMBL/GenBank/DDBJ whole genome shotgun (WGS) entry which is preliminary data.</text>
</comment>
<accession>A0A9W6YZ70</accession>
<evidence type="ECO:0000313" key="2">
    <source>
        <dbReference type="Proteomes" id="UP001165063"/>
    </source>
</evidence>